<comment type="caution">
    <text evidence="2">The sequence shown here is derived from an EMBL/GenBank/DDBJ whole genome shotgun (WGS) entry which is preliminary data.</text>
</comment>
<dbReference type="SUPFAM" id="SSF56784">
    <property type="entry name" value="HAD-like"/>
    <property type="match status" value="1"/>
</dbReference>
<dbReference type="Proteomes" id="UP000655094">
    <property type="component" value="Unassembled WGS sequence"/>
</dbReference>
<evidence type="ECO:0000313" key="2">
    <source>
        <dbReference type="EMBL" id="GHK50417.1"/>
    </source>
</evidence>
<proteinExistence type="predicted"/>
<sequence length="64" mass="6855">MDNQISVPPALTGNYAFFFDLDGTLADIQPHPDQVVIPDSTLQALNALAQQQGRGGIDFRALNG</sequence>
<dbReference type="Gene3D" id="3.40.50.1000">
    <property type="entry name" value="HAD superfamily/HAD-like"/>
    <property type="match status" value="1"/>
</dbReference>
<gene>
    <name evidence="2" type="ORF">KPZU09_01530</name>
</gene>
<dbReference type="EMBL" id="BNFF01000001">
    <property type="protein sequence ID" value="GHK50417.1"/>
    <property type="molecule type" value="Genomic_DNA"/>
</dbReference>
<protein>
    <recommendedName>
        <fullName evidence="4">Trehalose-phosphatase</fullName>
    </recommendedName>
</protein>
<dbReference type="GO" id="GO:0046872">
    <property type="term" value="F:metal ion binding"/>
    <property type="evidence" value="ECO:0007669"/>
    <property type="project" value="UniProtKB-KW"/>
</dbReference>
<evidence type="ECO:0008006" key="4">
    <source>
        <dbReference type="Google" id="ProtNLM"/>
    </source>
</evidence>
<evidence type="ECO:0000256" key="1">
    <source>
        <dbReference type="ARBA" id="ARBA00022723"/>
    </source>
</evidence>
<dbReference type="InterPro" id="IPR036412">
    <property type="entry name" value="HAD-like_sf"/>
</dbReference>
<reference evidence="2" key="1">
    <citation type="submission" date="2020-10" db="EMBL/GenBank/DDBJ databases">
        <title>Genome Sequence of ESBL Producing Zambian Clinical Strains.</title>
        <authorList>
            <person name="Shawa M."/>
            <person name="Furuta Y."/>
            <person name="Simbotwe M."/>
            <person name="Mulenga E."/>
            <person name="Mubanga M."/>
            <person name="Mulenga G."/>
            <person name="Kaile C."/>
            <person name="Zorigt T."/>
            <person name="Hang'ombe B."/>
            <person name="Higashi H."/>
        </authorList>
    </citation>
    <scope>NUCLEOTIDE SEQUENCE</scope>
    <source>
        <strain evidence="2">Zam_UTH_09</strain>
    </source>
</reference>
<dbReference type="InterPro" id="IPR023214">
    <property type="entry name" value="HAD_sf"/>
</dbReference>
<name>A0A919HPX1_KLEPN</name>
<accession>A0A919HPX1</accession>
<organism evidence="2 3">
    <name type="scientific">Klebsiella pneumoniae</name>
    <dbReference type="NCBI Taxonomy" id="573"/>
    <lineage>
        <taxon>Bacteria</taxon>
        <taxon>Pseudomonadati</taxon>
        <taxon>Pseudomonadota</taxon>
        <taxon>Gammaproteobacteria</taxon>
        <taxon>Enterobacterales</taxon>
        <taxon>Enterobacteriaceae</taxon>
        <taxon>Klebsiella/Raoultella group</taxon>
        <taxon>Klebsiella</taxon>
        <taxon>Klebsiella pneumoniae complex</taxon>
    </lineage>
</organism>
<dbReference type="AlphaFoldDB" id="A0A919HPX1"/>
<evidence type="ECO:0000313" key="3">
    <source>
        <dbReference type="Proteomes" id="UP000655094"/>
    </source>
</evidence>
<keyword evidence="1" id="KW-0479">Metal-binding</keyword>